<reference evidence="12" key="2">
    <citation type="submission" date="2020-09" db="EMBL/GenBank/DDBJ databases">
        <authorList>
            <person name="Sun Q."/>
            <person name="Kim S."/>
        </authorList>
    </citation>
    <scope>NUCLEOTIDE SEQUENCE</scope>
    <source>
        <strain evidence="12">KCTC 12988</strain>
    </source>
</reference>
<name>A0A918TVY9_9BACT</name>
<dbReference type="PANTHER" id="PTHR30625:SF11">
    <property type="entry name" value="MOTA_TOLQ_EXBB PROTON CHANNEL DOMAIN-CONTAINING PROTEIN"/>
    <property type="match status" value="1"/>
</dbReference>
<evidence type="ECO:0000256" key="9">
    <source>
        <dbReference type="SAM" id="Phobius"/>
    </source>
</evidence>
<dbReference type="PANTHER" id="PTHR30625">
    <property type="entry name" value="PROTEIN TOLQ"/>
    <property type="match status" value="1"/>
</dbReference>
<keyword evidence="3 9" id="KW-0812">Transmembrane</keyword>
<feature type="domain" description="MotA/TolQ/ExbB proton channel" evidence="11">
    <location>
        <begin position="330"/>
        <end position="438"/>
    </location>
</feature>
<feature type="coiled-coil region" evidence="7">
    <location>
        <begin position="28"/>
        <end position="97"/>
    </location>
</feature>
<dbReference type="InterPro" id="IPR050790">
    <property type="entry name" value="ExbB/TolQ_transport"/>
</dbReference>
<keyword evidence="6" id="KW-0813">Transport</keyword>
<evidence type="ECO:0000313" key="13">
    <source>
        <dbReference type="Proteomes" id="UP000644507"/>
    </source>
</evidence>
<keyword evidence="10" id="KW-0732">Signal</keyword>
<dbReference type="GO" id="GO:0005886">
    <property type="term" value="C:plasma membrane"/>
    <property type="evidence" value="ECO:0007669"/>
    <property type="project" value="UniProtKB-SubCell"/>
</dbReference>
<keyword evidence="5 9" id="KW-0472">Membrane</keyword>
<comment type="subcellular location">
    <subcellularLocation>
        <location evidence="1">Cell membrane</location>
        <topology evidence="1">Multi-pass membrane protein</topology>
    </subcellularLocation>
    <subcellularLocation>
        <location evidence="6">Membrane</location>
        <topology evidence="6">Multi-pass membrane protein</topology>
    </subcellularLocation>
</comment>
<comment type="caution">
    <text evidence="12">The sequence shown here is derived from an EMBL/GenBank/DDBJ whole genome shotgun (WGS) entry which is preliminary data.</text>
</comment>
<evidence type="ECO:0000256" key="3">
    <source>
        <dbReference type="ARBA" id="ARBA00022692"/>
    </source>
</evidence>
<evidence type="ECO:0000313" key="12">
    <source>
        <dbReference type="EMBL" id="GHC64135.1"/>
    </source>
</evidence>
<dbReference type="EMBL" id="BMXI01000017">
    <property type="protein sequence ID" value="GHC64135.1"/>
    <property type="molecule type" value="Genomic_DNA"/>
</dbReference>
<keyword evidence="13" id="KW-1185">Reference proteome</keyword>
<evidence type="ECO:0000256" key="2">
    <source>
        <dbReference type="ARBA" id="ARBA00022475"/>
    </source>
</evidence>
<dbReference type="Pfam" id="PF01618">
    <property type="entry name" value="MotA_ExbB"/>
    <property type="match status" value="1"/>
</dbReference>
<sequence>MKRLSIFFALLAGVPAGVSAEISSGEALVKAQNNLKSAQQEFLQMQQAIAQEESPLVVQVQTLEEELRLREKKLKEAEAQEQLVAGKEKKLDNELANRRGEFDYTTNVLDGYAKGFLNRVQPAEVQLYQDRVEKLRDDAANEQDLAKEMEARLAALTLGAQRLQAIAGGQRFEGRGLVGSDFVNGDFAVMGPVGYFAAKGKDQAGLTGLASNGFPQISLFEGPEAESMKALVTTGSATLPIDSTSGKALKAKNETPTLGDRIKDGGVVGYAILGLGAVALLIALFKFIEITNFTIPSRKKVNEIVDSLLDRDQEKALSQAKGIKGLSGTMVAAGVENFYGKRRVLEDALLEKLSAIQPRLERFLPFLALVAAAAPMMGLLGTVLGIMKTFDAMAIYGTGNAQNFSKGIGAALVTTAQGLVVAIPIIIVHGMLKSLARARFDTAQGVALAVLNGTTELAEGTTPKPSGGDDSDDGEEFEEKELAA</sequence>
<evidence type="ECO:0000259" key="11">
    <source>
        <dbReference type="Pfam" id="PF01618"/>
    </source>
</evidence>
<protein>
    <submittedName>
        <fullName evidence="12">Flagellar motor protein MotA</fullName>
    </submittedName>
</protein>
<evidence type="ECO:0000256" key="6">
    <source>
        <dbReference type="RuleBase" id="RU004057"/>
    </source>
</evidence>
<feature type="transmembrane region" description="Helical" evidence="9">
    <location>
        <begin position="363"/>
        <end position="387"/>
    </location>
</feature>
<keyword evidence="6" id="KW-0653">Protein transport</keyword>
<evidence type="ECO:0000256" key="8">
    <source>
        <dbReference type="SAM" id="MobiDB-lite"/>
    </source>
</evidence>
<keyword evidence="7" id="KW-0175">Coiled coil</keyword>
<feature type="coiled-coil region" evidence="7">
    <location>
        <begin position="125"/>
        <end position="152"/>
    </location>
</feature>
<feature type="chain" id="PRO_5037792844" evidence="10">
    <location>
        <begin position="21"/>
        <end position="484"/>
    </location>
</feature>
<keyword evidence="12" id="KW-0282">Flagellum</keyword>
<reference evidence="12" key="1">
    <citation type="journal article" date="2014" name="Int. J. Syst. Evol. Microbiol.">
        <title>Complete genome sequence of Corynebacterium casei LMG S-19264T (=DSM 44701T), isolated from a smear-ripened cheese.</title>
        <authorList>
            <consortium name="US DOE Joint Genome Institute (JGI-PGF)"/>
            <person name="Walter F."/>
            <person name="Albersmeier A."/>
            <person name="Kalinowski J."/>
            <person name="Ruckert C."/>
        </authorList>
    </citation>
    <scope>NUCLEOTIDE SEQUENCE</scope>
    <source>
        <strain evidence="12">KCTC 12988</strain>
    </source>
</reference>
<dbReference type="RefSeq" id="WP_189572935.1">
    <property type="nucleotide sequence ID" value="NZ_BMXI01000017.1"/>
</dbReference>
<feature type="compositionally biased region" description="Acidic residues" evidence="8">
    <location>
        <begin position="469"/>
        <end position="484"/>
    </location>
</feature>
<evidence type="ECO:0000256" key="10">
    <source>
        <dbReference type="SAM" id="SignalP"/>
    </source>
</evidence>
<feature type="transmembrane region" description="Helical" evidence="9">
    <location>
        <begin position="267"/>
        <end position="288"/>
    </location>
</feature>
<feature type="region of interest" description="Disordered" evidence="8">
    <location>
        <begin position="457"/>
        <end position="484"/>
    </location>
</feature>
<keyword evidence="4 9" id="KW-1133">Transmembrane helix</keyword>
<feature type="transmembrane region" description="Helical" evidence="9">
    <location>
        <begin position="407"/>
        <end position="432"/>
    </location>
</feature>
<keyword evidence="12" id="KW-0969">Cilium</keyword>
<dbReference type="InterPro" id="IPR002898">
    <property type="entry name" value="MotA_ExbB_proton_chnl"/>
</dbReference>
<organism evidence="12 13">
    <name type="scientific">Roseibacillus persicicus</name>
    <dbReference type="NCBI Taxonomy" id="454148"/>
    <lineage>
        <taxon>Bacteria</taxon>
        <taxon>Pseudomonadati</taxon>
        <taxon>Verrucomicrobiota</taxon>
        <taxon>Verrucomicrobiia</taxon>
        <taxon>Verrucomicrobiales</taxon>
        <taxon>Verrucomicrobiaceae</taxon>
        <taxon>Roseibacillus</taxon>
    </lineage>
</organism>
<comment type="similarity">
    <text evidence="6">Belongs to the exbB/tolQ family.</text>
</comment>
<evidence type="ECO:0000256" key="4">
    <source>
        <dbReference type="ARBA" id="ARBA00022989"/>
    </source>
</evidence>
<evidence type="ECO:0000256" key="7">
    <source>
        <dbReference type="SAM" id="Coils"/>
    </source>
</evidence>
<dbReference type="Proteomes" id="UP000644507">
    <property type="component" value="Unassembled WGS sequence"/>
</dbReference>
<dbReference type="AlphaFoldDB" id="A0A918TVY9"/>
<keyword evidence="12" id="KW-0966">Cell projection</keyword>
<evidence type="ECO:0000256" key="1">
    <source>
        <dbReference type="ARBA" id="ARBA00004651"/>
    </source>
</evidence>
<keyword evidence="2" id="KW-1003">Cell membrane</keyword>
<evidence type="ECO:0000256" key="5">
    <source>
        <dbReference type="ARBA" id="ARBA00023136"/>
    </source>
</evidence>
<proteinExistence type="inferred from homology"/>
<feature type="signal peptide" evidence="10">
    <location>
        <begin position="1"/>
        <end position="20"/>
    </location>
</feature>
<gene>
    <name evidence="12" type="primary">ttpC</name>
    <name evidence="12" type="ORF">GCM10007100_34750</name>
</gene>
<accession>A0A918TVY9</accession>
<dbReference type="GO" id="GO:0017038">
    <property type="term" value="P:protein import"/>
    <property type="evidence" value="ECO:0007669"/>
    <property type="project" value="TreeGrafter"/>
</dbReference>